<accession>L8JRV2</accession>
<reference evidence="1 2" key="1">
    <citation type="submission" date="2012-12" db="EMBL/GenBank/DDBJ databases">
        <title>Genome assembly of Fulvivirga imtechensis AK7.</title>
        <authorList>
            <person name="Nupur N."/>
            <person name="Khatri I."/>
            <person name="Kumar R."/>
            <person name="Subramanian S."/>
            <person name="Pinnaka A."/>
        </authorList>
    </citation>
    <scope>NUCLEOTIDE SEQUENCE [LARGE SCALE GENOMIC DNA]</scope>
    <source>
        <strain evidence="1 2">AK7</strain>
    </source>
</reference>
<gene>
    <name evidence="1" type="ORF">C900_03211</name>
</gene>
<sequence length="80" mass="9275">MQTLAATRSNGDDIFAKGVLEKYDKERQEATFKYEVVNPHLAEQELVIDFKAFITDEKEQIKTLNMQTDPFPKGHFIVKK</sequence>
<dbReference type="AlphaFoldDB" id="L8JRV2"/>
<name>L8JRV2_9BACT</name>
<proteinExistence type="predicted"/>
<comment type="caution">
    <text evidence="1">The sequence shown here is derived from an EMBL/GenBank/DDBJ whole genome shotgun (WGS) entry which is preliminary data.</text>
</comment>
<organism evidence="1 2">
    <name type="scientific">Fulvivirga imtechensis AK7</name>
    <dbReference type="NCBI Taxonomy" id="1237149"/>
    <lineage>
        <taxon>Bacteria</taxon>
        <taxon>Pseudomonadati</taxon>
        <taxon>Bacteroidota</taxon>
        <taxon>Cytophagia</taxon>
        <taxon>Cytophagales</taxon>
        <taxon>Fulvivirgaceae</taxon>
        <taxon>Fulvivirga</taxon>
    </lineage>
</organism>
<evidence type="ECO:0000313" key="1">
    <source>
        <dbReference type="EMBL" id="ELR70928.1"/>
    </source>
</evidence>
<dbReference type="Proteomes" id="UP000011135">
    <property type="component" value="Unassembled WGS sequence"/>
</dbReference>
<dbReference type="STRING" id="1237149.C900_03211"/>
<protein>
    <submittedName>
        <fullName evidence="1">Uncharacterized protein</fullName>
    </submittedName>
</protein>
<keyword evidence="2" id="KW-1185">Reference proteome</keyword>
<dbReference type="EMBL" id="AMZN01000047">
    <property type="protein sequence ID" value="ELR70928.1"/>
    <property type="molecule type" value="Genomic_DNA"/>
</dbReference>
<evidence type="ECO:0000313" key="2">
    <source>
        <dbReference type="Proteomes" id="UP000011135"/>
    </source>
</evidence>